<evidence type="ECO:0000313" key="1">
    <source>
        <dbReference type="EMBL" id="OIV89113.1"/>
    </source>
</evidence>
<protein>
    <submittedName>
        <fullName evidence="1">Uncharacterized protein</fullName>
    </submittedName>
</protein>
<dbReference type="Proteomes" id="UP000188354">
    <property type="component" value="Unassembled WGS sequence"/>
</dbReference>
<name>A0A1J7G459_LUPAN</name>
<organism evidence="1 2">
    <name type="scientific">Lupinus angustifolius</name>
    <name type="common">Narrow-leaved blue lupine</name>
    <dbReference type="NCBI Taxonomy" id="3871"/>
    <lineage>
        <taxon>Eukaryota</taxon>
        <taxon>Viridiplantae</taxon>
        <taxon>Streptophyta</taxon>
        <taxon>Embryophyta</taxon>
        <taxon>Tracheophyta</taxon>
        <taxon>Spermatophyta</taxon>
        <taxon>Magnoliopsida</taxon>
        <taxon>eudicotyledons</taxon>
        <taxon>Gunneridae</taxon>
        <taxon>Pentapetalae</taxon>
        <taxon>rosids</taxon>
        <taxon>fabids</taxon>
        <taxon>Fabales</taxon>
        <taxon>Fabaceae</taxon>
        <taxon>Papilionoideae</taxon>
        <taxon>50 kb inversion clade</taxon>
        <taxon>genistoids sensu lato</taxon>
        <taxon>core genistoids</taxon>
        <taxon>Genisteae</taxon>
        <taxon>Lupinus</taxon>
    </lineage>
</organism>
<sequence>MASSCENKSTQNLVMFSDSEIEAAEQLIQLSSGDSSVEDHHSSNNSCSYSVNNNMVDSYDVESSIAATTTESVEDKGFVRKKEEEDQVPLYRRFIFRYNICA</sequence>
<accession>A0A1J7G459</accession>
<proteinExistence type="predicted"/>
<evidence type="ECO:0000313" key="2">
    <source>
        <dbReference type="Proteomes" id="UP000188354"/>
    </source>
</evidence>
<dbReference type="Gramene" id="OIV89113">
    <property type="protein sequence ID" value="OIV89113"/>
    <property type="gene ID" value="TanjilG_27429"/>
</dbReference>
<dbReference type="EMBL" id="KV862404">
    <property type="protein sequence ID" value="OIV89113.1"/>
    <property type="molecule type" value="Genomic_DNA"/>
</dbReference>
<reference evidence="1 2" key="1">
    <citation type="journal article" date="2017" name="Plant Biotechnol. J.">
        <title>A comprehensive draft genome sequence for lupin (Lupinus angustifolius), an emerging health food: insights into plant-microbe interactions and legume evolution.</title>
        <authorList>
            <person name="Hane J.K."/>
            <person name="Ming Y."/>
            <person name="Kamphuis L.G."/>
            <person name="Nelson M.N."/>
            <person name="Garg G."/>
            <person name="Atkins C.A."/>
            <person name="Bayer P.E."/>
            <person name="Bravo A."/>
            <person name="Bringans S."/>
            <person name="Cannon S."/>
            <person name="Edwards D."/>
            <person name="Foley R."/>
            <person name="Gao L.L."/>
            <person name="Harrison M.J."/>
            <person name="Huang W."/>
            <person name="Hurgobin B."/>
            <person name="Li S."/>
            <person name="Liu C.W."/>
            <person name="McGrath A."/>
            <person name="Morahan G."/>
            <person name="Murray J."/>
            <person name="Weller J."/>
            <person name="Jian J."/>
            <person name="Singh K.B."/>
        </authorList>
    </citation>
    <scope>NUCLEOTIDE SEQUENCE [LARGE SCALE GENOMIC DNA]</scope>
    <source>
        <strain evidence="2">cv. Tanjil</strain>
        <tissue evidence="1">Whole plant</tissue>
    </source>
</reference>
<keyword evidence="2" id="KW-1185">Reference proteome</keyword>
<dbReference type="AlphaFoldDB" id="A0A1J7G459"/>
<gene>
    <name evidence="1" type="ORF">TanjilG_27429</name>
</gene>